<proteinExistence type="predicted"/>
<evidence type="ECO:0000313" key="2">
    <source>
        <dbReference type="EMBL" id="EMD88163.1"/>
    </source>
</evidence>
<keyword evidence="1" id="KW-0732">Signal</keyword>
<dbReference type="HOGENOM" id="CLU_597390_0_0_1"/>
<evidence type="ECO:0000313" key="3">
    <source>
        <dbReference type="Proteomes" id="UP000016936"/>
    </source>
</evidence>
<accession>M2UJJ1</accession>
<evidence type="ECO:0000256" key="1">
    <source>
        <dbReference type="SAM" id="SignalP"/>
    </source>
</evidence>
<gene>
    <name evidence="2" type="ORF">COCHEDRAFT_1217233</name>
</gene>
<feature type="signal peptide" evidence="1">
    <location>
        <begin position="1"/>
        <end position="18"/>
    </location>
</feature>
<name>M2UJJ1_COCH5</name>
<dbReference type="OrthoDB" id="3689236at2759"/>
<dbReference type="OMA" id="CQHFKCV"/>
<protein>
    <recommendedName>
        <fullName evidence="4">Membrane anchor Opy2 N-terminal domain-containing protein</fullName>
    </recommendedName>
</protein>
<feature type="chain" id="PRO_5004026867" description="Membrane anchor Opy2 N-terminal domain-containing protein" evidence="1">
    <location>
        <begin position="19"/>
        <end position="492"/>
    </location>
</feature>
<keyword evidence="3" id="KW-1185">Reference proteome</keyword>
<dbReference type="Proteomes" id="UP000016936">
    <property type="component" value="Unassembled WGS sequence"/>
</dbReference>
<reference evidence="2 3" key="1">
    <citation type="journal article" date="2012" name="PLoS Pathog.">
        <title>Diverse lifestyles and strategies of plant pathogenesis encoded in the genomes of eighteen Dothideomycetes fungi.</title>
        <authorList>
            <person name="Ohm R.A."/>
            <person name="Feau N."/>
            <person name="Henrissat B."/>
            <person name="Schoch C.L."/>
            <person name="Horwitz B.A."/>
            <person name="Barry K.W."/>
            <person name="Condon B.J."/>
            <person name="Copeland A.C."/>
            <person name="Dhillon B."/>
            <person name="Glaser F."/>
            <person name="Hesse C.N."/>
            <person name="Kosti I."/>
            <person name="LaButti K."/>
            <person name="Lindquist E.A."/>
            <person name="Lucas S."/>
            <person name="Salamov A.A."/>
            <person name="Bradshaw R.E."/>
            <person name="Ciuffetti L."/>
            <person name="Hamelin R.C."/>
            <person name="Kema G.H.J."/>
            <person name="Lawrence C."/>
            <person name="Scott J.A."/>
            <person name="Spatafora J.W."/>
            <person name="Turgeon B.G."/>
            <person name="de Wit P.J.G.M."/>
            <person name="Zhong S."/>
            <person name="Goodwin S.B."/>
            <person name="Grigoriev I.V."/>
        </authorList>
    </citation>
    <scope>NUCLEOTIDE SEQUENCE [LARGE SCALE GENOMIC DNA]</scope>
    <source>
        <strain evidence="3">C5 / ATCC 48332 / race O</strain>
    </source>
</reference>
<reference evidence="3" key="2">
    <citation type="journal article" date="2013" name="PLoS Genet.">
        <title>Comparative genome structure, secondary metabolite, and effector coding capacity across Cochliobolus pathogens.</title>
        <authorList>
            <person name="Condon B.J."/>
            <person name="Leng Y."/>
            <person name="Wu D."/>
            <person name="Bushley K.E."/>
            <person name="Ohm R.A."/>
            <person name="Otillar R."/>
            <person name="Martin J."/>
            <person name="Schackwitz W."/>
            <person name="Grimwood J."/>
            <person name="MohdZainudin N."/>
            <person name="Xue C."/>
            <person name="Wang R."/>
            <person name="Manning V.A."/>
            <person name="Dhillon B."/>
            <person name="Tu Z.J."/>
            <person name="Steffenson B.J."/>
            <person name="Salamov A."/>
            <person name="Sun H."/>
            <person name="Lowry S."/>
            <person name="LaButti K."/>
            <person name="Han J."/>
            <person name="Copeland A."/>
            <person name="Lindquist E."/>
            <person name="Barry K."/>
            <person name="Schmutz J."/>
            <person name="Baker S.E."/>
            <person name="Ciuffetti L.M."/>
            <person name="Grigoriev I.V."/>
            <person name="Zhong S."/>
            <person name="Turgeon B.G."/>
        </authorList>
    </citation>
    <scope>NUCLEOTIDE SEQUENCE [LARGE SCALE GENOMIC DNA]</scope>
    <source>
        <strain evidence="3">C5 / ATCC 48332 / race O</strain>
    </source>
</reference>
<organism evidence="2 3">
    <name type="scientific">Cochliobolus heterostrophus (strain C5 / ATCC 48332 / race O)</name>
    <name type="common">Southern corn leaf blight fungus</name>
    <name type="synonym">Bipolaris maydis</name>
    <dbReference type="NCBI Taxonomy" id="701091"/>
    <lineage>
        <taxon>Eukaryota</taxon>
        <taxon>Fungi</taxon>
        <taxon>Dikarya</taxon>
        <taxon>Ascomycota</taxon>
        <taxon>Pezizomycotina</taxon>
        <taxon>Dothideomycetes</taxon>
        <taxon>Pleosporomycetidae</taxon>
        <taxon>Pleosporales</taxon>
        <taxon>Pleosporineae</taxon>
        <taxon>Pleosporaceae</taxon>
        <taxon>Bipolaris</taxon>
    </lineage>
</organism>
<dbReference type="AlphaFoldDB" id="M2UJJ1"/>
<dbReference type="EMBL" id="KB445581">
    <property type="protein sequence ID" value="EMD88163.1"/>
    <property type="molecule type" value="Genomic_DNA"/>
</dbReference>
<evidence type="ECO:0008006" key="4">
    <source>
        <dbReference type="Google" id="ProtNLM"/>
    </source>
</evidence>
<sequence length="492" mass="53013">MRVTAGVLAGFVAVGIAAQSISTTKPEFSKAFGEAHRSESDRVDGDWRFGCDGNNHCSYYHNAAAATSVTASDSVHPVEEPYSEWSAKSVNATAIVVRVVEISKANTTSSAVTLNMNDNQLARRSQNVSLHADTQPLFGRHVAFTGDQCEECDINGCPECHSDCVQCQHFKCVDPSSGVSMCMSVRPKYLVPCDPVPRPVETKTKTIYYLPVPTPISAETIITSRQARSVATTAPLPTTIGGPSVTITVSTVVTKTTTVLTPFPTQTTKTVFREVSIVPIDPDSTIISTQTIRYLTPVTKPIMLDSRRNLIIPRTPSASSPTPSFTTAHGPRVTGLLSRQQYNIKEASCNICEDASACQECNFACPSCGGNLFCNSPFSSHNICIDMLDTANVSTASDKILGRAATLLVQRDANAVASNNGSTSAKPWDIQDDGSVLSLKFGYTDCRACTPGDRDCRGCKPRFDCSEMNKCVRFDETAIVEVCYETETFCPA</sequence>